<dbReference type="GO" id="GO:0043161">
    <property type="term" value="P:proteasome-mediated ubiquitin-dependent protein catabolic process"/>
    <property type="evidence" value="ECO:0007669"/>
    <property type="project" value="TreeGrafter"/>
</dbReference>
<dbReference type="PANTHER" id="PTHR14534">
    <property type="entry name" value="VACUOLAR IMPORT AND DEGRADATION PROTEIN 24"/>
    <property type="match status" value="1"/>
</dbReference>
<evidence type="ECO:0000256" key="1">
    <source>
        <dbReference type="ARBA" id="ARBA00061469"/>
    </source>
</evidence>
<dbReference type="GO" id="GO:0045721">
    <property type="term" value="P:negative regulation of gluconeogenesis"/>
    <property type="evidence" value="ECO:0007669"/>
    <property type="project" value="TreeGrafter"/>
</dbReference>
<dbReference type="GO" id="GO:0005773">
    <property type="term" value="C:vacuole"/>
    <property type="evidence" value="ECO:0007669"/>
    <property type="project" value="GOC"/>
</dbReference>
<sequence>MSQQRIPSGRLGELYSGSRFVGIQKSQTSQYDVVVDIQHVDLQNYTLTGYLRISGLTTLYPEITTFFEGEIIGPKYFFLTRKWQANSSVDENHWRKFPAFSPYLTTFNNDNFKFDPLNEDCIFMRWKERFLVPDHHVDSLDGASFAGFYYICYNRSTNTINGLYYYRCNTEW</sequence>
<evidence type="ECO:0000313" key="3">
    <source>
        <dbReference type="Proteomes" id="UP000242146"/>
    </source>
</evidence>
<dbReference type="GO" id="GO:0007039">
    <property type="term" value="P:protein catabolic process in the vacuole"/>
    <property type="evidence" value="ECO:0007669"/>
    <property type="project" value="TreeGrafter"/>
</dbReference>
<organism evidence="2 3">
    <name type="scientific">Hesseltinella vesiculosa</name>
    <dbReference type="NCBI Taxonomy" id="101127"/>
    <lineage>
        <taxon>Eukaryota</taxon>
        <taxon>Fungi</taxon>
        <taxon>Fungi incertae sedis</taxon>
        <taxon>Mucoromycota</taxon>
        <taxon>Mucoromycotina</taxon>
        <taxon>Mucoromycetes</taxon>
        <taxon>Mucorales</taxon>
        <taxon>Cunninghamellaceae</taxon>
        <taxon>Hesseltinella</taxon>
    </lineage>
</organism>
<dbReference type="GO" id="GO:0034657">
    <property type="term" value="C:GID complex"/>
    <property type="evidence" value="ECO:0007669"/>
    <property type="project" value="TreeGrafter"/>
</dbReference>
<evidence type="ECO:0008006" key="4">
    <source>
        <dbReference type="Google" id="ProtNLM"/>
    </source>
</evidence>
<dbReference type="PANTHER" id="PTHR14534:SF3">
    <property type="entry name" value="GID COMPLEX SUBUNIT 4 HOMOLOG"/>
    <property type="match status" value="1"/>
</dbReference>
<comment type="caution">
    <text evidence="2">The sequence shown here is derived from an EMBL/GenBank/DDBJ whole genome shotgun (WGS) entry which is preliminary data.</text>
</comment>
<accession>A0A1X2GC06</accession>
<proteinExistence type="inferred from homology"/>
<dbReference type="Pfam" id="PF09783">
    <property type="entry name" value="Vac_ImportDeg"/>
    <property type="match status" value="1"/>
</dbReference>
<reference evidence="2 3" key="1">
    <citation type="submission" date="2016-07" db="EMBL/GenBank/DDBJ databases">
        <title>Pervasive Adenine N6-methylation of Active Genes in Fungi.</title>
        <authorList>
            <consortium name="DOE Joint Genome Institute"/>
            <person name="Mondo S.J."/>
            <person name="Dannebaum R.O."/>
            <person name="Kuo R.C."/>
            <person name="Labutti K."/>
            <person name="Haridas S."/>
            <person name="Kuo A."/>
            <person name="Salamov A."/>
            <person name="Ahrendt S.R."/>
            <person name="Lipzen A."/>
            <person name="Sullivan W."/>
            <person name="Andreopoulos W.B."/>
            <person name="Clum A."/>
            <person name="Lindquist E."/>
            <person name="Daum C."/>
            <person name="Ramamoorthy G.K."/>
            <person name="Gryganskyi A."/>
            <person name="Culley D."/>
            <person name="Magnuson J.K."/>
            <person name="James T.Y."/>
            <person name="O'Malley M.A."/>
            <person name="Stajich J.E."/>
            <person name="Spatafora J.W."/>
            <person name="Visel A."/>
            <person name="Grigoriev I.V."/>
        </authorList>
    </citation>
    <scope>NUCLEOTIDE SEQUENCE [LARGE SCALE GENOMIC DNA]</scope>
    <source>
        <strain evidence="2 3">NRRL 3301</strain>
    </source>
</reference>
<protein>
    <recommendedName>
        <fullName evidence="4">Vacuolar import and degradation protein</fullName>
    </recommendedName>
</protein>
<dbReference type="GO" id="GO:0006623">
    <property type="term" value="P:protein targeting to vacuole"/>
    <property type="evidence" value="ECO:0007669"/>
    <property type="project" value="TreeGrafter"/>
</dbReference>
<dbReference type="OrthoDB" id="62at2759"/>
<keyword evidence="3" id="KW-1185">Reference proteome</keyword>
<comment type="similarity">
    <text evidence="1">Belongs to the GID4/VID24 family.</text>
</comment>
<dbReference type="InterPro" id="IPR018618">
    <property type="entry name" value="GID4/10-like"/>
</dbReference>
<dbReference type="EMBL" id="MCGT01000026">
    <property type="protein sequence ID" value="ORX49455.1"/>
    <property type="molecule type" value="Genomic_DNA"/>
</dbReference>
<dbReference type="AlphaFoldDB" id="A0A1X2GC06"/>
<dbReference type="STRING" id="101127.A0A1X2GC06"/>
<gene>
    <name evidence="2" type="ORF">DM01DRAFT_1291162</name>
</gene>
<name>A0A1X2GC06_9FUNG</name>
<evidence type="ECO:0000313" key="2">
    <source>
        <dbReference type="EMBL" id="ORX49455.1"/>
    </source>
</evidence>
<dbReference type="Proteomes" id="UP000242146">
    <property type="component" value="Unassembled WGS sequence"/>
</dbReference>